<reference evidence="2 3" key="1">
    <citation type="submission" date="2023-03" db="EMBL/GenBank/DDBJ databases">
        <title>WGS of Gossypium arboreum.</title>
        <authorList>
            <person name="Yu D."/>
        </authorList>
    </citation>
    <scope>NUCLEOTIDE SEQUENCE [LARGE SCALE GENOMIC DNA]</scope>
    <source>
        <tissue evidence="2">Leaf</tissue>
    </source>
</reference>
<evidence type="ECO:0000313" key="3">
    <source>
        <dbReference type="Proteomes" id="UP001358586"/>
    </source>
</evidence>
<accession>A0ABR0NZP5</accession>
<evidence type="ECO:0000256" key="1">
    <source>
        <dbReference type="SAM" id="Phobius"/>
    </source>
</evidence>
<organism evidence="2 3">
    <name type="scientific">Gossypium arboreum</name>
    <name type="common">Tree cotton</name>
    <name type="synonym">Gossypium nanking</name>
    <dbReference type="NCBI Taxonomy" id="29729"/>
    <lineage>
        <taxon>Eukaryota</taxon>
        <taxon>Viridiplantae</taxon>
        <taxon>Streptophyta</taxon>
        <taxon>Embryophyta</taxon>
        <taxon>Tracheophyta</taxon>
        <taxon>Spermatophyta</taxon>
        <taxon>Magnoliopsida</taxon>
        <taxon>eudicotyledons</taxon>
        <taxon>Gunneridae</taxon>
        <taxon>Pentapetalae</taxon>
        <taxon>rosids</taxon>
        <taxon>malvids</taxon>
        <taxon>Malvales</taxon>
        <taxon>Malvaceae</taxon>
        <taxon>Malvoideae</taxon>
        <taxon>Gossypium</taxon>
    </lineage>
</organism>
<name>A0ABR0NZP5_GOSAR</name>
<protein>
    <submittedName>
        <fullName evidence="2">Uncharacterized protein</fullName>
    </submittedName>
</protein>
<evidence type="ECO:0000313" key="2">
    <source>
        <dbReference type="EMBL" id="KAK5810957.1"/>
    </source>
</evidence>
<dbReference type="EMBL" id="JARKNE010000008">
    <property type="protein sequence ID" value="KAK5810957.1"/>
    <property type="molecule type" value="Genomic_DNA"/>
</dbReference>
<gene>
    <name evidence="2" type="ORF">PVK06_026274</name>
</gene>
<feature type="transmembrane region" description="Helical" evidence="1">
    <location>
        <begin position="87"/>
        <end position="106"/>
    </location>
</feature>
<sequence>MLSIGIKLSLDDFALAVKSNDVEVNFTGFGVSRCGIRYQILDLEDSCFQAKRRSLSNNIVMQWNAKLDNGRVLAIQFLGGSSQAIPVTYFVLAMAIMGLSLASFWGNGYRLRDLMSLLAPQTVHAVQEAQ</sequence>
<keyword evidence="3" id="KW-1185">Reference proteome</keyword>
<proteinExistence type="predicted"/>
<comment type="caution">
    <text evidence="2">The sequence shown here is derived from an EMBL/GenBank/DDBJ whole genome shotgun (WGS) entry which is preliminary data.</text>
</comment>
<dbReference type="Proteomes" id="UP001358586">
    <property type="component" value="Chromosome 8"/>
</dbReference>
<keyword evidence="1" id="KW-0812">Transmembrane</keyword>
<keyword evidence="1" id="KW-0472">Membrane</keyword>
<keyword evidence="1" id="KW-1133">Transmembrane helix</keyword>